<reference evidence="3" key="1">
    <citation type="submission" date="2016-10" db="EMBL/GenBank/DDBJ databases">
        <authorList>
            <person name="Varghese N."/>
            <person name="Submissions S."/>
        </authorList>
    </citation>
    <scope>NUCLEOTIDE SEQUENCE [LARGE SCALE GENOMIC DNA]</scope>
    <source>
        <strain evidence="3">DSM 21857</strain>
    </source>
</reference>
<dbReference type="STRING" id="1121003.SAMN03080618_01478"/>
<feature type="signal peptide" evidence="1">
    <location>
        <begin position="1"/>
        <end position="29"/>
    </location>
</feature>
<dbReference type="EMBL" id="FORF01000007">
    <property type="protein sequence ID" value="SFI84137.1"/>
    <property type="molecule type" value="Genomic_DNA"/>
</dbReference>
<organism evidence="2 3">
    <name type="scientific">Aquamicrobium aerolatum DSM 21857</name>
    <dbReference type="NCBI Taxonomy" id="1121003"/>
    <lineage>
        <taxon>Bacteria</taxon>
        <taxon>Pseudomonadati</taxon>
        <taxon>Pseudomonadota</taxon>
        <taxon>Alphaproteobacteria</taxon>
        <taxon>Hyphomicrobiales</taxon>
        <taxon>Phyllobacteriaceae</taxon>
        <taxon>Aerobium</taxon>
    </lineage>
</organism>
<proteinExistence type="predicted"/>
<accession>A0A1I3LHE3</accession>
<dbReference type="PROSITE" id="PS51257">
    <property type="entry name" value="PROKAR_LIPOPROTEIN"/>
    <property type="match status" value="1"/>
</dbReference>
<dbReference type="RefSeq" id="WP_091520434.1">
    <property type="nucleotide sequence ID" value="NZ_FORF01000007.1"/>
</dbReference>
<evidence type="ECO:0000256" key="1">
    <source>
        <dbReference type="SAM" id="SignalP"/>
    </source>
</evidence>
<evidence type="ECO:0000313" key="2">
    <source>
        <dbReference type="EMBL" id="SFI84137.1"/>
    </source>
</evidence>
<dbReference type="AlphaFoldDB" id="A0A1I3LHE3"/>
<protein>
    <submittedName>
        <fullName evidence="2">Pilus assembly protein CpaD</fullName>
    </submittedName>
</protein>
<evidence type="ECO:0000313" key="3">
    <source>
        <dbReference type="Proteomes" id="UP000242763"/>
    </source>
</evidence>
<name>A0A1I3LHE3_9HYPH</name>
<dbReference type="Pfam" id="PF09476">
    <property type="entry name" value="Pilus_CpaD"/>
    <property type="match status" value="1"/>
</dbReference>
<dbReference type="InterPro" id="IPR013361">
    <property type="entry name" value="Pilus_CpaD"/>
</dbReference>
<feature type="chain" id="PRO_5017469057" evidence="1">
    <location>
        <begin position="30"/>
        <end position="226"/>
    </location>
</feature>
<gene>
    <name evidence="2" type="ORF">SAMN03080618_01478</name>
</gene>
<dbReference type="OrthoDB" id="9802674at2"/>
<keyword evidence="1" id="KW-0732">Signal</keyword>
<dbReference type="NCBIfam" id="TIGR02522">
    <property type="entry name" value="pilus_cpaD"/>
    <property type="match status" value="1"/>
</dbReference>
<sequence length="226" mass="24994">MSIGFKTNTPRMSALIVLAAGLMTGCANRDSITVGSVPDDYRTNHPIVVAERDKVIDIPVGIADSRMTNIQQTALDGFIDNYDRRVAPLVMVMVPYGSANQTAASHVSQDMIKRLRSAGVPEGKIVHQPYDASNASENAPVRLVYKQMRASTGPCGRWPDDMLNDSDNKHWANFGCSYQNNLAAQIANPADLLGPRQSDQIDTERRSKAINDYRRRDASWKPNINY</sequence>
<dbReference type="InterPro" id="IPR019027">
    <property type="entry name" value="Pilus_biogenesis_CpaD-related"/>
</dbReference>
<dbReference type="Proteomes" id="UP000242763">
    <property type="component" value="Unassembled WGS sequence"/>
</dbReference>
<keyword evidence="3" id="KW-1185">Reference proteome</keyword>